<dbReference type="PANTHER" id="PTHR30069">
    <property type="entry name" value="TONB-DEPENDENT OUTER MEMBRANE RECEPTOR"/>
    <property type="match status" value="1"/>
</dbReference>
<dbReference type="InterPro" id="IPR037066">
    <property type="entry name" value="Plug_dom_sf"/>
</dbReference>
<evidence type="ECO:0000313" key="5">
    <source>
        <dbReference type="Proteomes" id="UP001199919"/>
    </source>
</evidence>
<dbReference type="SUPFAM" id="SSF49464">
    <property type="entry name" value="Carboxypeptidase regulatory domain-like"/>
    <property type="match status" value="1"/>
</dbReference>
<evidence type="ECO:0000259" key="3">
    <source>
        <dbReference type="Pfam" id="PF07715"/>
    </source>
</evidence>
<evidence type="ECO:0000256" key="2">
    <source>
        <dbReference type="PROSITE-ProRule" id="PRU01360"/>
    </source>
</evidence>
<comment type="caution">
    <text evidence="4">The sequence shown here is derived from an EMBL/GenBank/DDBJ whole genome shotgun (WGS) entry which is preliminary data.</text>
</comment>
<keyword evidence="2" id="KW-0813">Transport</keyword>
<evidence type="ECO:0000256" key="1">
    <source>
        <dbReference type="ARBA" id="ARBA00022729"/>
    </source>
</evidence>
<dbReference type="EMBL" id="JAJPWV010000002">
    <property type="protein sequence ID" value="MCD8740697.1"/>
    <property type="molecule type" value="Genomic_DNA"/>
</dbReference>
<keyword evidence="2" id="KW-1134">Transmembrane beta strand</keyword>
<dbReference type="InterPro" id="IPR039426">
    <property type="entry name" value="TonB-dep_rcpt-like"/>
</dbReference>
<protein>
    <submittedName>
        <fullName evidence="4">TonB-dependent receptor</fullName>
    </submittedName>
</protein>
<dbReference type="Pfam" id="PF07715">
    <property type="entry name" value="Plug"/>
    <property type="match status" value="1"/>
</dbReference>
<keyword evidence="2" id="KW-0472">Membrane</keyword>
<organism evidence="4 5">
    <name type="scientific">Mucilaginibacter roseus</name>
    <dbReference type="NCBI Taxonomy" id="1528868"/>
    <lineage>
        <taxon>Bacteria</taxon>
        <taxon>Pseudomonadati</taxon>
        <taxon>Bacteroidota</taxon>
        <taxon>Sphingobacteriia</taxon>
        <taxon>Sphingobacteriales</taxon>
        <taxon>Sphingobacteriaceae</taxon>
        <taxon>Mucilaginibacter</taxon>
    </lineage>
</organism>
<reference evidence="4 5" key="1">
    <citation type="submission" date="2021-12" db="EMBL/GenBank/DDBJ databases">
        <title>Mucilaginibacter roseus genome.</title>
        <authorList>
            <person name="Ferreira J.R."/>
            <person name="Newman J.D."/>
        </authorList>
    </citation>
    <scope>NUCLEOTIDE SEQUENCE [LARGE SCALE GENOMIC DNA]</scope>
    <source>
        <strain evidence="4 5">LMG 28454</strain>
    </source>
</reference>
<evidence type="ECO:0000313" key="4">
    <source>
        <dbReference type="EMBL" id="MCD8740697.1"/>
    </source>
</evidence>
<dbReference type="InterPro" id="IPR012910">
    <property type="entry name" value="Plug_dom"/>
</dbReference>
<dbReference type="RefSeq" id="WP_232177085.1">
    <property type="nucleotide sequence ID" value="NZ_JAJPWV010000002.1"/>
</dbReference>
<dbReference type="PROSITE" id="PS52016">
    <property type="entry name" value="TONB_DEPENDENT_REC_3"/>
    <property type="match status" value="1"/>
</dbReference>
<sequence length="1084" mass="121976">MRKTLLLKQGTSSVSNYPPGSLRLLKAMFVFFLVAFFVNTSTVFAQTQITGTVVDETNLPLPGVAVRVKGTTIGTATDGQGKFTLTVPANAVIEATFVGYAAQQVTVGTQTNIKISLKSANESLQEVVVTGYGTQKRESITGSIASVTAKDIDRVHGGATVSTTLAGKIPGVTFRMADGRPGASANIQIRNMGAPLYVIDGVQQDAGQFNNLAPNDIESISVLKDASAAIYGVRAANGVVVVTTKKGSGESRINVDAYMGFQNWFRFPDVVRNSYDYARYKADAQMNTSGTTSFTKEEVEKYRIGTERGYQSFDWRDYVLNSNRNAPQNSVNVNFTGGTDKVNYYVSATNFYQNSNIGKEYEFGRTNIQSNISAKVANGLRVGVNINGRVESRENPGVPGGDDYFLARFAVLRNTPIERPYANDNPNYLNAINNIESNYAFLNKKISGTYRSDWRVLQTNFNAEYQIPGVKGLTLKGVYSYYIADNVLNNHEYTYDVYRYKPETDTYERAGGATNPWRERDQRKEFNTNMQAQLNYSNTFGKHNISGTLVAERIKTRSLRNWLHAIPKSNSLPLIEFSTMDRYDDYDLATARVGYIGRFNYNYANKYYLEVSARRDASSLFITNKRVGYFPAVSAGWRITEESFMKNLLGDNSILNDLKFRGSYGLMGDDRYPTDAGRPIVPYFAYLTGYNYAIRDGDNPILAILDDYDTGNDQTLSVSRDKGIPVTTITWSKSKTLNLAADFSLLNSKLNGSVEYFRRVRSGLLIAQEDVLLPSELGYNLPEANLESDLQYGQELSLNYSNKIGKVNYTVGGNIAYTRAKWKDTYKERFFNSWDQYRNQREGRYKSLDWGHEAIGQFESFDQINNYPVNIDGKGNKTLIPGDIIYKDQNGDGRIDQYDERPIGFGYGTQPNINFGFNIALGYKEFDFHADFSGASGYTWFQNWETRWAFQNNGNLNTIFEDRWHRADPYDLNSQWIPGKYPANRDNPGHSGSSNYEVSGQRNSTFWLHNVKQLRMRTLELGYSLPAAVLTKIKIKRARFYVNAYNLFSFDNLKEFGIDPEVVDDNGLQFPQSKVFNFGVNLTF</sequence>
<comment type="similarity">
    <text evidence="2">Belongs to the TonB-dependent receptor family.</text>
</comment>
<dbReference type="Proteomes" id="UP001199919">
    <property type="component" value="Unassembled WGS sequence"/>
</dbReference>
<accession>A0ABS8U352</accession>
<keyword evidence="2" id="KW-0812">Transmembrane</keyword>
<dbReference type="Gene3D" id="2.60.40.1120">
    <property type="entry name" value="Carboxypeptidase-like, regulatory domain"/>
    <property type="match status" value="1"/>
</dbReference>
<dbReference type="InterPro" id="IPR023996">
    <property type="entry name" value="TonB-dep_OMP_SusC/RagA"/>
</dbReference>
<dbReference type="SUPFAM" id="SSF56935">
    <property type="entry name" value="Porins"/>
    <property type="match status" value="1"/>
</dbReference>
<keyword evidence="5" id="KW-1185">Reference proteome</keyword>
<dbReference type="NCBIfam" id="TIGR04056">
    <property type="entry name" value="OMP_RagA_SusC"/>
    <property type="match status" value="1"/>
</dbReference>
<keyword evidence="4" id="KW-0675">Receptor</keyword>
<dbReference type="InterPro" id="IPR008969">
    <property type="entry name" value="CarboxyPept-like_regulatory"/>
</dbReference>
<comment type="subcellular location">
    <subcellularLocation>
        <location evidence="2">Cell outer membrane</location>
        <topology evidence="2">Multi-pass membrane protein</topology>
    </subcellularLocation>
</comment>
<keyword evidence="2" id="KW-0998">Cell outer membrane</keyword>
<name>A0ABS8U352_9SPHI</name>
<keyword evidence="1" id="KW-0732">Signal</keyword>
<dbReference type="Gene3D" id="2.170.130.10">
    <property type="entry name" value="TonB-dependent receptor, plug domain"/>
    <property type="match status" value="1"/>
</dbReference>
<gene>
    <name evidence="4" type="ORF">LT679_08815</name>
</gene>
<dbReference type="Pfam" id="PF13715">
    <property type="entry name" value="CarbopepD_reg_2"/>
    <property type="match status" value="1"/>
</dbReference>
<proteinExistence type="inferred from homology"/>
<feature type="domain" description="TonB-dependent receptor plug" evidence="3">
    <location>
        <begin position="138"/>
        <end position="239"/>
    </location>
</feature>
<dbReference type="PANTHER" id="PTHR30069:SF29">
    <property type="entry name" value="HEMOGLOBIN AND HEMOGLOBIN-HAPTOGLOBIN-BINDING PROTEIN 1-RELATED"/>
    <property type="match status" value="1"/>
</dbReference>
<dbReference type="NCBIfam" id="TIGR04057">
    <property type="entry name" value="SusC_RagA_signa"/>
    <property type="match status" value="1"/>
</dbReference>
<dbReference type="InterPro" id="IPR023997">
    <property type="entry name" value="TonB-dep_OMP_SusC/RagA_CS"/>
</dbReference>